<dbReference type="InterPro" id="IPR046977">
    <property type="entry name" value="RsmC/RlmG"/>
</dbReference>
<dbReference type="Pfam" id="PF05175">
    <property type="entry name" value="MTS"/>
    <property type="match status" value="1"/>
</dbReference>
<keyword evidence="10" id="KW-1185">Reference proteome</keyword>
<keyword evidence="2 6" id="KW-0698">rRNA processing</keyword>
<comment type="similarity">
    <text evidence="6">Belongs to the methyltransferase superfamily. RsmC family.</text>
</comment>
<dbReference type="InterPro" id="IPR013675">
    <property type="entry name" value="Mtase_sm_N"/>
</dbReference>
<dbReference type="Proteomes" id="UP000198762">
    <property type="component" value="Unassembled WGS sequence"/>
</dbReference>
<comment type="subunit">
    <text evidence="6">Monomer.</text>
</comment>
<evidence type="ECO:0000313" key="9">
    <source>
        <dbReference type="EMBL" id="SES75054.1"/>
    </source>
</evidence>
<dbReference type="CDD" id="cd02440">
    <property type="entry name" value="AdoMet_MTases"/>
    <property type="match status" value="1"/>
</dbReference>
<evidence type="ECO:0000256" key="1">
    <source>
        <dbReference type="ARBA" id="ARBA00022490"/>
    </source>
</evidence>
<evidence type="ECO:0000256" key="4">
    <source>
        <dbReference type="ARBA" id="ARBA00022679"/>
    </source>
</evidence>
<keyword evidence="1 6" id="KW-0963">Cytoplasm</keyword>
<dbReference type="AlphaFoldDB" id="A0A1H9Z0P7"/>
<name>A0A1H9Z0P7_9GAMM</name>
<dbReference type="InterPro" id="IPR007848">
    <property type="entry name" value="Small_mtfrase_dom"/>
</dbReference>
<feature type="domain" description="Methyltransferase small" evidence="7">
    <location>
        <begin position="183"/>
        <end position="350"/>
    </location>
</feature>
<evidence type="ECO:0000259" key="8">
    <source>
        <dbReference type="Pfam" id="PF08468"/>
    </source>
</evidence>
<evidence type="ECO:0000259" key="7">
    <source>
        <dbReference type="Pfam" id="PF05175"/>
    </source>
</evidence>
<dbReference type="Pfam" id="PF08468">
    <property type="entry name" value="MTS_N"/>
    <property type="match status" value="1"/>
</dbReference>
<dbReference type="RefSeq" id="WP_091848553.1">
    <property type="nucleotide sequence ID" value="NZ_FOHZ01000001.1"/>
</dbReference>
<evidence type="ECO:0000313" key="10">
    <source>
        <dbReference type="Proteomes" id="UP000198762"/>
    </source>
</evidence>
<evidence type="ECO:0000256" key="2">
    <source>
        <dbReference type="ARBA" id="ARBA00022552"/>
    </source>
</evidence>
<dbReference type="OrthoDB" id="9816072at2"/>
<accession>A0A1H9Z0P7</accession>
<dbReference type="EC" id="2.1.1.172" evidence="6"/>
<reference evidence="10" key="1">
    <citation type="submission" date="2016-10" db="EMBL/GenBank/DDBJ databases">
        <authorList>
            <person name="Varghese N."/>
            <person name="Submissions S."/>
        </authorList>
    </citation>
    <scope>NUCLEOTIDE SEQUENCE [LARGE SCALE GENOMIC DNA]</scope>
    <source>
        <strain evidence="10">CGMCC 1.6489</strain>
    </source>
</reference>
<feature type="domain" description="Methyltransferase small N-terminal" evidence="8">
    <location>
        <begin position="21"/>
        <end position="173"/>
    </location>
</feature>
<evidence type="ECO:0000256" key="5">
    <source>
        <dbReference type="ARBA" id="ARBA00022691"/>
    </source>
</evidence>
<dbReference type="InterPro" id="IPR029063">
    <property type="entry name" value="SAM-dependent_MTases_sf"/>
</dbReference>
<dbReference type="PANTHER" id="PTHR47816">
    <property type="entry name" value="RIBOSOMAL RNA SMALL SUBUNIT METHYLTRANSFERASE C"/>
    <property type="match status" value="1"/>
</dbReference>
<keyword evidence="3 6" id="KW-0489">Methyltransferase</keyword>
<dbReference type="HAMAP" id="MF_01862">
    <property type="entry name" value="16SrRNA_methyltr_C"/>
    <property type="match status" value="1"/>
</dbReference>
<dbReference type="InterPro" id="IPR023543">
    <property type="entry name" value="rRNA_ssu_MeTfrase_C"/>
</dbReference>
<dbReference type="SUPFAM" id="SSF53335">
    <property type="entry name" value="S-adenosyl-L-methionine-dependent methyltransferases"/>
    <property type="match status" value="1"/>
</dbReference>
<keyword evidence="5 6" id="KW-0949">S-adenosyl-L-methionine</keyword>
<evidence type="ECO:0000256" key="6">
    <source>
        <dbReference type="HAMAP-Rule" id="MF_01862"/>
    </source>
</evidence>
<organism evidence="9 10">
    <name type="scientific">Marinobacter segnicrescens</name>
    <dbReference type="NCBI Taxonomy" id="430453"/>
    <lineage>
        <taxon>Bacteria</taxon>
        <taxon>Pseudomonadati</taxon>
        <taxon>Pseudomonadota</taxon>
        <taxon>Gammaproteobacteria</taxon>
        <taxon>Pseudomonadales</taxon>
        <taxon>Marinobacteraceae</taxon>
        <taxon>Marinobacter</taxon>
    </lineage>
</organism>
<comment type="function">
    <text evidence="6">Specifically methylates the guanine in position 1207 of 16S rRNA in the 30S particle.</text>
</comment>
<dbReference type="GO" id="GO:0005737">
    <property type="term" value="C:cytoplasm"/>
    <property type="evidence" value="ECO:0007669"/>
    <property type="project" value="UniProtKB-SubCell"/>
</dbReference>
<protein>
    <recommendedName>
        <fullName evidence="6">Ribosomal RNA small subunit methyltransferase C</fullName>
        <ecNumber evidence="6">2.1.1.172</ecNumber>
    </recommendedName>
    <alternativeName>
        <fullName evidence="6">16S rRNA m2G1207 methyltransferase</fullName>
    </alternativeName>
    <alternativeName>
        <fullName evidence="6">rRNA (guanine-N(2)-)-methyltransferase RsmC</fullName>
    </alternativeName>
</protein>
<comment type="subcellular location">
    <subcellularLocation>
        <location evidence="6">Cytoplasm</location>
    </subcellularLocation>
</comment>
<evidence type="ECO:0000256" key="3">
    <source>
        <dbReference type="ARBA" id="ARBA00022603"/>
    </source>
</evidence>
<comment type="catalytic activity">
    <reaction evidence="6">
        <text>guanosine(1207) in 16S rRNA + S-adenosyl-L-methionine = N(2)-methylguanosine(1207) in 16S rRNA + S-adenosyl-L-homocysteine + H(+)</text>
        <dbReference type="Rhea" id="RHEA:42736"/>
        <dbReference type="Rhea" id="RHEA-COMP:10213"/>
        <dbReference type="Rhea" id="RHEA-COMP:10214"/>
        <dbReference type="ChEBI" id="CHEBI:15378"/>
        <dbReference type="ChEBI" id="CHEBI:57856"/>
        <dbReference type="ChEBI" id="CHEBI:59789"/>
        <dbReference type="ChEBI" id="CHEBI:74269"/>
        <dbReference type="ChEBI" id="CHEBI:74481"/>
        <dbReference type="EC" id="2.1.1.172"/>
    </reaction>
</comment>
<dbReference type="EMBL" id="FOHZ01000001">
    <property type="protein sequence ID" value="SES75054.1"/>
    <property type="molecule type" value="Genomic_DNA"/>
</dbReference>
<dbReference type="STRING" id="430453.SAMN04487962_101425"/>
<dbReference type="Gene3D" id="3.40.50.150">
    <property type="entry name" value="Vaccinia Virus protein VP39"/>
    <property type="match status" value="2"/>
</dbReference>
<gene>
    <name evidence="6" type="primary">rsmC</name>
    <name evidence="9" type="ORF">SAMN04487962_101425</name>
</gene>
<dbReference type="GO" id="GO:0052914">
    <property type="term" value="F:16S rRNA (guanine(1207)-N(2))-methyltransferase activity"/>
    <property type="evidence" value="ECO:0007669"/>
    <property type="project" value="UniProtKB-EC"/>
</dbReference>
<sequence>MTARKASNRDQTGGRNPLAALERNAELVTGRTGLLGLSLPELPDLPGAGQPLVITEHAGVAAALERRGDCRVQFGYELSETERGSLDTLVIFVPKARETLVMQLALARDLLSAQGRLVLVGEKREGIAGAARQLQAVAPEARKVDSARHCQVWTARLPAAETPFCAQQWVQWYDVDCAGARISVAGVPGIFSDGRLDEGTARLLETLADTPVRGPVLDFACGAGVIGAWLQVRYPELGPVDGVDVQAQAVFCARQTYERNGAKGDILASDGLPDQLGSYLTVITNPPFHTGVRIDTSMTESFLRQVGRHLAPGGELRLVANRFLPYQELIEAHIGPCRVLAEDKRFTVYQAVRQRPASGRGRR</sequence>
<dbReference type="PANTHER" id="PTHR47816:SF4">
    <property type="entry name" value="RIBOSOMAL RNA SMALL SUBUNIT METHYLTRANSFERASE C"/>
    <property type="match status" value="1"/>
</dbReference>
<proteinExistence type="inferred from homology"/>
<keyword evidence="4 6" id="KW-0808">Transferase</keyword>